<keyword evidence="4" id="KW-0805">Transcription regulation</keyword>
<dbReference type="GO" id="GO:0043565">
    <property type="term" value="F:sequence-specific DNA binding"/>
    <property type="evidence" value="ECO:0007669"/>
    <property type="project" value="TreeGrafter"/>
</dbReference>
<protein>
    <recommendedName>
        <fullName evidence="8">Zn(2)-C6 fungal-type domain-containing protein</fullName>
    </recommendedName>
</protein>
<feature type="domain" description="Zn(2)-C6 fungal-type" evidence="8">
    <location>
        <begin position="30"/>
        <end position="59"/>
    </location>
</feature>
<dbReference type="InterPro" id="IPR036864">
    <property type="entry name" value="Zn2-C6_fun-type_DNA-bd_sf"/>
</dbReference>
<dbReference type="Pfam" id="PF00172">
    <property type="entry name" value="Zn_clus"/>
    <property type="match status" value="1"/>
</dbReference>
<evidence type="ECO:0000256" key="5">
    <source>
        <dbReference type="ARBA" id="ARBA00023125"/>
    </source>
</evidence>
<dbReference type="Pfam" id="PF04082">
    <property type="entry name" value="Fungal_trans"/>
    <property type="match status" value="1"/>
</dbReference>
<reference evidence="9 10" key="1">
    <citation type="journal article" date="2023" name="Elife">
        <title>Identification of key yeast species and microbe-microbe interactions impacting larval growth of Drosophila in the wild.</title>
        <authorList>
            <person name="Mure A."/>
            <person name="Sugiura Y."/>
            <person name="Maeda R."/>
            <person name="Honda K."/>
            <person name="Sakurai N."/>
            <person name="Takahashi Y."/>
            <person name="Watada M."/>
            <person name="Katoh T."/>
            <person name="Gotoh A."/>
            <person name="Gotoh Y."/>
            <person name="Taniguchi I."/>
            <person name="Nakamura K."/>
            <person name="Hayashi T."/>
            <person name="Katayama T."/>
            <person name="Uemura T."/>
            <person name="Hattori Y."/>
        </authorList>
    </citation>
    <scope>NUCLEOTIDE SEQUENCE [LARGE SCALE GENOMIC DNA]</scope>
    <source>
        <strain evidence="9 10">KH-74</strain>
    </source>
</reference>
<comment type="subcellular location">
    <subcellularLocation>
        <location evidence="1">Nucleus</location>
    </subcellularLocation>
</comment>
<keyword evidence="6" id="KW-0804">Transcription</keyword>
<keyword evidence="2" id="KW-0479">Metal-binding</keyword>
<name>A0AAV5RWD8_MAUHU</name>
<dbReference type="SMART" id="SM00906">
    <property type="entry name" value="Fungal_trans"/>
    <property type="match status" value="1"/>
</dbReference>
<comment type="caution">
    <text evidence="9">The sequence shown here is derived from an EMBL/GenBank/DDBJ whole genome shotgun (WGS) entry which is preliminary data.</text>
</comment>
<dbReference type="GO" id="GO:0045944">
    <property type="term" value="P:positive regulation of transcription by RNA polymerase II"/>
    <property type="evidence" value="ECO:0007669"/>
    <property type="project" value="TreeGrafter"/>
</dbReference>
<keyword evidence="3" id="KW-0862">Zinc</keyword>
<keyword evidence="5" id="KW-0238">DNA-binding</keyword>
<dbReference type="SUPFAM" id="SSF57701">
    <property type="entry name" value="Zn2/Cys6 DNA-binding domain"/>
    <property type="match status" value="1"/>
</dbReference>
<gene>
    <name evidence="9" type="ORF">DAKH74_015590</name>
</gene>
<dbReference type="PROSITE" id="PS00463">
    <property type="entry name" value="ZN2_CY6_FUNGAL_1"/>
    <property type="match status" value="1"/>
</dbReference>
<dbReference type="CDD" id="cd00067">
    <property type="entry name" value="GAL4"/>
    <property type="match status" value="1"/>
</dbReference>
<dbReference type="InterPro" id="IPR051711">
    <property type="entry name" value="Stress_Response_Reg"/>
</dbReference>
<sequence length="748" mass="85075">MSVPKSRVLILSSDRKTNELRPKSARVSQACLICRKKKRKCNGAIPCSFCEKYSFQCSYSDKKFSDITEEDIVALKKHNILEDESDGSPPTSKKARTESSDFDYQNIVEMLFSKKVLEKIKDNNPDKDSRRQYMIKLLENNIDQEKMILNLNLFKEVNGASLPPRYIALKLILKSWNFAGVLFRFYHRPTLIKILDSLYESNGYPKTNEESQAISLVYAVLAVGALFSKDDFDESDKTNREFCHDEGLRFFNKARDLINFKDINGIYAMQTLFMMTMFLQCSANLKQCYYYIGIAKRLALREKLHRRSSLTGPTMIEDETKKRLFWCIYKVDIYLNCILGLPSSMSENNVDQEFPIDVDDEKITAVSSRSDFTSILNNPASGISSCGMNNEHTKLILVMLRIHESLYALDLKILSVREEYMVQFEHALQSWYDNLPVELKREHIYETALERDHYLKPSKLLYLDFLLTKLILYKPFFHFINIDTPGLSELRSRLTFQISMAHNCIEISKEIISLALEMINADVINGTYWFSIHTIFYSVACLTAYRYHLHQRKFQGSGDTFKDNKELASVEKYYQLGYEVLVKLKANSMASERIYNVLSSIFKEFNENMLDLSRQVIVSLTRVNVSTTAAVGPSASTSNASVAVVDNAANVTNAANGTLGANGPHVTTDFDVQLNSDIPLYFTPGAQIIDDNALLAVSASGPNVLSIVNNGSTSLDAKNGDFHFSDLLFDPQSSLDKLLEDLGIQFDL</sequence>
<keyword evidence="7" id="KW-0539">Nucleus</keyword>
<dbReference type="Proteomes" id="UP001377567">
    <property type="component" value="Unassembled WGS sequence"/>
</dbReference>
<dbReference type="GO" id="GO:0006351">
    <property type="term" value="P:DNA-templated transcription"/>
    <property type="evidence" value="ECO:0007669"/>
    <property type="project" value="InterPro"/>
</dbReference>
<dbReference type="EMBL" id="BTGD01000003">
    <property type="protein sequence ID" value="GMM54943.1"/>
    <property type="molecule type" value="Genomic_DNA"/>
</dbReference>
<accession>A0AAV5RWD8</accession>
<keyword evidence="10" id="KW-1185">Reference proteome</keyword>
<dbReference type="InterPro" id="IPR007219">
    <property type="entry name" value="XnlR_reg_dom"/>
</dbReference>
<organism evidence="9 10">
    <name type="scientific">Maudiozyma humilis</name>
    <name type="common">Sour dough yeast</name>
    <name type="synonym">Kazachstania humilis</name>
    <dbReference type="NCBI Taxonomy" id="51915"/>
    <lineage>
        <taxon>Eukaryota</taxon>
        <taxon>Fungi</taxon>
        <taxon>Dikarya</taxon>
        <taxon>Ascomycota</taxon>
        <taxon>Saccharomycotina</taxon>
        <taxon>Saccharomycetes</taxon>
        <taxon>Saccharomycetales</taxon>
        <taxon>Saccharomycetaceae</taxon>
        <taxon>Maudiozyma</taxon>
    </lineage>
</organism>
<evidence type="ECO:0000256" key="1">
    <source>
        <dbReference type="ARBA" id="ARBA00004123"/>
    </source>
</evidence>
<dbReference type="SMART" id="SM00066">
    <property type="entry name" value="GAL4"/>
    <property type="match status" value="1"/>
</dbReference>
<dbReference type="PANTHER" id="PTHR47540">
    <property type="entry name" value="THIAMINE REPRESSIBLE GENES REGULATORY PROTEIN THI5"/>
    <property type="match status" value="1"/>
</dbReference>
<dbReference type="PANTHER" id="PTHR47540:SF1">
    <property type="entry name" value="ACTIVATOR OF STRESS GENES 1-RELATED"/>
    <property type="match status" value="1"/>
</dbReference>
<proteinExistence type="predicted"/>
<dbReference type="GO" id="GO:0008270">
    <property type="term" value="F:zinc ion binding"/>
    <property type="evidence" value="ECO:0007669"/>
    <property type="project" value="InterPro"/>
</dbReference>
<evidence type="ECO:0000256" key="4">
    <source>
        <dbReference type="ARBA" id="ARBA00023015"/>
    </source>
</evidence>
<evidence type="ECO:0000256" key="3">
    <source>
        <dbReference type="ARBA" id="ARBA00022833"/>
    </source>
</evidence>
<evidence type="ECO:0000256" key="7">
    <source>
        <dbReference type="ARBA" id="ARBA00023242"/>
    </source>
</evidence>
<dbReference type="AlphaFoldDB" id="A0AAV5RWD8"/>
<dbReference type="GO" id="GO:0000981">
    <property type="term" value="F:DNA-binding transcription factor activity, RNA polymerase II-specific"/>
    <property type="evidence" value="ECO:0007669"/>
    <property type="project" value="InterPro"/>
</dbReference>
<dbReference type="CDD" id="cd12148">
    <property type="entry name" value="fungal_TF_MHR"/>
    <property type="match status" value="1"/>
</dbReference>
<dbReference type="InterPro" id="IPR001138">
    <property type="entry name" value="Zn2Cys6_DnaBD"/>
</dbReference>
<evidence type="ECO:0000313" key="10">
    <source>
        <dbReference type="Proteomes" id="UP001377567"/>
    </source>
</evidence>
<dbReference type="PROSITE" id="PS50048">
    <property type="entry name" value="ZN2_CY6_FUNGAL_2"/>
    <property type="match status" value="1"/>
</dbReference>
<evidence type="ECO:0000256" key="6">
    <source>
        <dbReference type="ARBA" id="ARBA00023163"/>
    </source>
</evidence>
<evidence type="ECO:0000259" key="8">
    <source>
        <dbReference type="PROSITE" id="PS50048"/>
    </source>
</evidence>
<dbReference type="GO" id="GO:0005634">
    <property type="term" value="C:nucleus"/>
    <property type="evidence" value="ECO:0007669"/>
    <property type="project" value="UniProtKB-SubCell"/>
</dbReference>
<evidence type="ECO:0000313" key="9">
    <source>
        <dbReference type="EMBL" id="GMM54943.1"/>
    </source>
</evidence>
<dbReference type="Gene3D" id="4.10.240.10">
    <property type="entry name" value="Zn(2)-C6 fungal-type DNA-binding domain"/>
    <property type="match status" value="1"/>
</dbReference>
<evidence type="ECO:0000256" key="2">
    <source>
        <dbReference type="ARBA" id="ARBA00022723"/>
    </source>
</evidence>